<reference evidence="5" key="2">
    <citation type="submission" date="2021-04" db="EMBL/GenBank/DDBJ databases">
        <authorList>
            <person name="Gilroy R."/>
        </authorList>
    </citation>
    <scope>NUCLEOTIDE SEQUENCE</scope>
    <source>
        <strain evidence="5">ChiHejej3B27-3195</strain>
    </source>
</reference>
<dbReference type="InterPro" id="IPR012354">
    <property type="entry name" value="Esterase_lipase"/>
</dbReference>
<dbReference type="GO" id="GO:0052689">
    <property type="term" value="F:carboxylic ester hydrolase activity"/>
    <property type="evidence" value="ECO:0007669"/>
    <property type="project" value="InterPro"/>
</dbReference>
<feature type="domain" description="Serine aminopeptidase S33" evidence="4">
    <location>
        <begin position="8"/>
        <end position="219"/>
    </location>
</feature>
<evidence type="ECO:0000256" key="2">
    <source>
        <dbReference type="PIRSR" id="PIRSR017388-2"/>
    </source>
</evidence>
<evidence type="ECO:0000256" key="3">
    <source>
        <dbReference type="PIRSR" id="PIRSR017388-3"/>
    </source>
</evidence>
<feature type="active site" description="Charge relay system" evidence="1">
    <location>
        <position position="214"/>
    </location>
</feature>
<dbReference type="Proteomes" id="UP000824151">
    <property type="component" value="Unassembled WGS sequence"/>
</dbReference>
<evidence type="ECO:0000313" key="5">
    <source>
        <dbReference type="EMBL" id="HIX00293.1"/>
    </source>
</evidence>
<dbReference type="AlphaFoldDB" id="A0A9D2A7L3"/>
<gene>
    <name evidence="5" type="ORF">H9871_09135</name>
</gene>
<feature type="binding site" evidence="2">
    <location>
        <position position="83"/>
    </location>
    <ligand>
        <name>substrate</name>
    </ligand>
</feature>
<dbReference type="Gene3D" id="3.40.50.1820">
    <property type="entry name" value="alpha/beta hydrolase"/>
    <property type="match status" value="1"/>
</dbReference>
<dbReference type="InterPro" id="IPR022742">
    <property type="entry name" value="Hydrolase_4"/>
</dbReference>
<accession>A0A9D2A7L3</accession>
<feature type="site" description="Important for substrate specificity" evidence="3">
    <location>
        <position position="130"/>
    </location>
</feature>
<name>A0A9D2A7L3_9MICC</name>
<sequence>MDLSTCGVVVYHGFTSTPASVLPLADALRTAGCTVAVPSLPGHGTAWQDLERRSAAEILRAGLAAYDALATTCTHVMTAGLSMGGAIALHVAARRRTAGVIPINPALRLKPFTGVGAALLGRAVRTIPPIAGDIALDGVVEEAYERTPLRGVVQLSAMGRQVRRELPGVRERGTPVLLMRSAQDNILPQASADTLVSALDPSQLTVLTLQNSLHVATLDHDADLIGRESVAFLARQLAADLW</sequence>
<dbReference type="EMBL" id="DXGD01000338">
    <property type="protein sequence ID" value="HIX00293.1"/>
    <property type="molecule type" value="Genomic_DNA"/>
</dbReference>
<dbReference type="PIRSF" id="PIRSF017388">
    <property type="entry name" value="Esterase_lipase"/>
    <property type="match status" value="1"/>
</dbReference>
<dbReference type="SUPFAM" id="SSF53474">
    <property type="entry name" value="alpha/beta-Hydrolases"/>
    <property type="match status" value="1"/>
</dbReference>
<evidence type="ECO:0000313" key="6">
    <source>
        <dbReference type="Proteomes" id="UP000824151"/>
    </source>
</evidence>
<reference evidence="5" key="1">
    <citation type="journal article" date="2021" name="PeerJ">
        <title>Extensive microbial diversity within the chicken gut microbiome revealed by metagenomics and culture.</title>
        <authorList>
            <person name="Gilroy R."/>
            <person name="Ravi A."/>
            <person name="Getino M."/>
            <person name="Pursley I."/>
            <person name="Horton D.L."/>
            <person name="Alikhan N.F."/>
            <person name="Baker D."/>
            <person name="Gharbi K."/>
            <person name="Hall N."/>
            <person name="Watson M."/>
            <person name="Adriaenssens E.M."/>
            <person name="Foster-Nyarko E."/>
            <person name="Jarju S."/>
            <person name="Secka A."/>
            <person name="Antonio M."/>
            <person name="Oren A."/>
            <person name="Chaudhuri R.R."/>
            <person name="La Ragione R."/>
            <person name="Hildebrand F."/>
            <person name="Pallen M.J."/>
        </authorList>
    </citation>
    <scope>NUCLEOTIDE SEQUENCE</scope>
    <source>
        <strain evidence="5">ChiHejej3B27-3195</strain>
    </source>
</reference>
<evidence type="ECO:0000259" key="4">
    <source>
        <dbReference type="Pfam" id="PF12146"/>
    </source>
</evidence>
<feature type="active site" description="Charge relay system" evidence="1">
    <location>
        <position position="184"/>
    </location>
</feature>
<dbReference type="Pfam" id="PF12146">
    <property type="entry name" value="Hydrolase_4"/>
    <property type="match status" value="1"/>
</dbReference>
<proteinExistence type="predicted"/>
<protein>
    <submittedName>
        <fullName evidence="5">Alpha/beta fold hydrolase</fullName>
    </submittedName>
</protein>
<feature type="active site" description="Nucleophile" evidence="1">
    <location>
        <position position="82"/>
    </location>
</feature>
<evidence type="ECO:0000256" key="1">
    <source>
        <dbReference type="PIRSR" id="PIRSR017388-1"/>
    </source>
</evidence>
<comment type="caution">
    <text evidence="5">The sequence shown here is derived from an EMBL/GenBank/DDBJ whole genome shotgun (WGS) entry which is preliminary data.</text>
</comment>
<organism evidence="5 6">
    <name type="scientific">Candidatus Nesterenkonia stercoripullorum</name>
    <dbReference type="NCBI Taxonomy" id="2838701"/>
    <lineage>
        <taxon>Bacteria</taxon>
        <taxon>Bacillati</taxon>
        <taxon>Actinomycetota</taxon>
        <taxon>Actinomycetes</taxon>
        <taxon>Micrococcales</taxon>
        <taxon>Micrococcaceae</taxon>
        <taxon>Nesterenkonia</taxon>
    </lineage>
</organism>
<keyword evidence="5" id="KW-0378">Hydrolase</keyword>
<dbReference type="InterPro" id="IPR029058">
    <property type="entry name" value="AB_hydrolase_fold"/>
</dbReference>
<feature type="binding site" evidence="2">
    <location>
        <position position="14"/>
    </location>
    <ligand>
        <name>substrate</name>
    </ligand>
</feature>